<proteinExistence type="predicted"/>
<dbReference type="EMBL" id="GGEC01078650">
    <property type="protein sequence ID" value="MBX59134.1"/>
    <property type="molecule type" value="Transcribed_RNA"/>
</dbReference>
<accession>A0A2P2PWL1</accession>
<protein>
    <submittedName>
        <fullName evidence="1">Uncharacterized protein</fullName>
    </submittedName>
</protein>
<reference evidence="1" key="1">
    <citation type="submission" date="2018-02" db="EMBL/GenBank/DDBJ databases">
        <title>Rhizophora mucronata_Transcriptome.</title>
        <authorList>
            <person name="Meera S.P."/>
            <person name="Sreeshan A."/>
            <person name="Augustine A."/>
        </authorList>
    </citation>
    <scope>NUCLEOTIDE SEQUENCE</scope>
    <source>
        <tissue evidence="1">Leaf</tissue>
    </source>
</reference>
<name>A0A2P2PWL1_RHIMU</name>
<sequence>MRREATATVPTAKSLELPIIA</sequence>
<dbReference type="AlphaFoldDB" id="A0A2P2PWL1"/>
<organism evidence="1">
    <name type="scientific">Rhizophora mucronata</name>
    <name type="common">Asiatic mangrove</name>
    <dbReference type="NCBI Taxonomy" id="61149"/>
    <lineage>
        <taxon>Eukaryota</taxon>
        <taxon>Viridiplantae</taxon>
        <taxon>Streptophyta</taxon>
        <taxon>Embryophyta</taxon>
        <taxon>Tracheophyta</taxon>
        <taxon>Spermatophyta</taxon>
        <taxon>Magnoliopsida</taxon>
        <taxon>eudicotyledons</taxon>
        <taxon>Gunneridae</taxon>
        <taxon>Pentapetalae</taxon>
        <taxon>rosids</taxon>
        <taxon>fabids</taxon>
        <taxon>Malpighiales</taxon>
        <taxon>Rhizophoraceae</taxon>
        <taxon>Rhizophora</taxon>
    </lineage>
</organism>
<evidence type="ECO:0000313" key="1">
    <source>
        <dbReference type="EMBL" id="MBX59134.1"/>
    </source>
</evidence>